<dbReference type="NCBIfam" id="NF004043">
    <property type="entry name" value="PRK05560.1"/>
    <property type="match status" value="1"/>
</dbReference>
<sequence length="883" mass="99324">MPRGRPKKKKDIEEIVKIAEEAAEEEKKGASAQTELKLNIPAAGGGRKKKSAAEQTAAVPPVIATPPEERIVPREIEDEMQESYIDYAMSVIVGRALPDIRDGLKPVHRRILFAMNELGCGPDKPYKKSARIVGDTMGRYHPHGDIAIYDTLVRMAQDFSLRYPLIDGQGNFGSVDGDAPAAMRYTEVKLDPLAIEMLKDIESETVDFIQNFDGTLKEPKILPSVLPNLLLNGSSGIAVGMATNIPPHNLGELVNAINGVIDNPKIEIKELLKYMPGPDFPTGGMILGREGIKSAYETGRGLIKIRARAEIEESKSGKTQIIIREIPYEVNKAELLIKIADLVRAKQVEGIAGLRDESDREGMRIVIEVKRDEIPEVILNQLYHHTQMQTTFGVIMLALVDGKPLVLNIKEMIEYYIKHRQEIITRRSQFELKQAEARAHIVEGLKIALANLDAVIKTIRKSRDVEEARQALMDNFDLSKEQATAILQMQLQRLTQLEKEKLDTEYLELRKKIARFKYILATPKEILNIIKEELQDLKKKYGDARRTKIIEGEVEFKIEDLIAEEDMVVTISNTGYIKRLPLDTYRRQRRGGRGIVGMETKEEDFVEDIIIASTHDYILFFTNIGKVYWLKVHEIPVGSRQAKGKAIVNLLRLSPDEKIAAHIPVREFDNKHYLVMATRQGVIKKTLLSEYSRPRPMGIIGLKLREEDELIEVRLTDGKQEIILGTHDGKAIRFDETEVRDVGRAATGVRGARPGKKDYIIGMVTSSSEEDSLLTVTENGFGKRTEIKEYRKTHRGSKGVINIKASQRNGPVIAIRAVEDKDELMIITSSGIVIRFAVKGLREISRVTQGVRLMRLDAGDKIVAIARIVPEDEEEEESKTVKK</sequence>
<evidence type="ECO:0000256" key="1">
    <source>
        <dbReference type="ARBA" id="ARBA00000185"/>
    </source>
</evidence>
<evidence type="ECO:0000256" key="6">
    <source>
        <dbReference type="ARBA" id="ARBA00023029"/>
    </source>
</evidence>
<dbReference type="Pfam" id="PF00521">
    <property type="entry name" value="DNA_topoisoIV"/>
    <property type="match status" value="1"/>
</dbReference>
<evidence type="ECO:0000256" key="3">
    <source>
        <dbReference type="ARBA" id="ARBA00022490"/>
    </source>
</evidence>
<dbReference type="InterPro" id="IPR002205">
    <property type="entry name" value="Topo_IIA_dom_A"/>
</dbReference>
<keyword evidence="7 9" id="KW-0238">DNA-binding</keyword>
<evidence type="ECO:0000256" key="2">
    <source>
        <dbReference type="ARBA" id="ARBA00008263"/>
    </source>
</evidence>
<evidence type="ECO:0000256" key="10">
    <source>
        <dbReference type="PROSITE-ProRule" id="PRU01384"/>
    </source>
</evidence>
<dbReference type="GO" id="GO:0006265">
    <property type="term" value="P:DNA topological change"/>
    <property type="evidence" value="ECO:0007669"/>
    <property type="project" value="UniProtKB-UniRule"/>
</dbReference>
<evidence type="ECO:0000256" key="8">
    <source>
        <dbReference type="ARBA" id="ARBA00023235"/>
    </source>
</evidence>
<keyword evidence="8 9" id="KW-0413">Isomerase</keyword>
<evidence type="ECO:0000259" key="12">
    <source>
        <dbReference type="PROSITE" id="PS52040"/>
    </source>
</evidence>
<dbReference type="Gene3D" id="3.90.199.10">
    <property type="entry name" value="Topoisomerase II, domain 5"/>
    <property type="match status" value="1"/>
</dbReference>
<dbReference type="GO" id="GO:0005524">
    <property type="term" value="F:ATP binding"/>
    <property type="evidence" value="ECO:0007669"/>
    <property type="project" value="UniProtKB-UniRule"/>
</dbReference>
<comment type="subcellular location">
    <subcellularLocation>
        <location evidence="9">Cytoplasm</location>
    </subcellularLocation>
</comment>
<dbReference type="GO" id="GO:0034335">
    <property type="term" value="F:DNA negative supercoiling activity"/>
    <property type="evidence" value="ECO:0007669"/>
    <property type="project" value="UniProtKB-ARBA"/>
</dbReference>
<dbReference type="NCBIfam" id="NF004044">
    <property type="entry name" value="PRK05561.1"/>
    <property type="match status" value="1"/>
</dbReference>
<feature type="domain" description="Topo IIA-type catalytic" evidence="12">
    <location>
        <begin position="97"/>
        <end position="561"/>
    </location>
</feature>
<feature type="short sequence motif" description="GyrA-box" evidence="9">
    <location>
        <begin position="588"/>
        <end position="594"/>
    </location>
</feature>
<dbReference type="InterPro" id="IPR006691">
    <property type="entry name" value="GyrA/parC_rep"/>
</dbReference>
<dbReference type="SUPFAM" id="SSF56719">
    <property type="entry name" value="Type II DNA topoisomerase"/>
    <property type="match status" value="1"/>
</dbReference>
<dbReference type="GO" id="GO:0003677">
    <property type="term" value="F:DNA binding"/>
    <property type="evidence" value="ECO:0007669"/>
    <property type="project" value="UniProtKB-UniRule"/>
</dbReference>
<dbReference type="GO" id="GO:0005737">
    <property type="term" value="C:cytoplasm"/>
    <property type="evidence" value="ECO:0007669"/>
    <property type="project" value="UniProtKB-SubCell"/>
</dbReference>
<dbReference type="PANTHER" id="PTHR43493:SF5">
    <property type="entry name" value="DNA GYRASE SUBUNIT A, CHLOROPLASTIC_MITOCHONDRIAL"/>
    <property type="match status" value="1"/>
</dbReference>
<dbReference type="InterPro" id="IPR013757">
    <property type="entry name" value="Topo_IIA_A_a_sf"/>
</dbReference>
<evidence type="ECO:0000256" key="11">
    <source>
        <dbReference type="SAM" id="MobiDB-lite"/>
    </source>
</evidence>
<dbReference type="AlphaFoldDB" id="A0A2H9PAD5"/>
<accession>A0A2H9PAD5</accession>
<dbReference type="GO" id="GO:0006261">
    <property type="term" value="P:DNA-templated DNA replication"/>
    <property type="evidence" value="ECO:0007669"/>
    <property type="project" value="UniProtKB-UniRule"/>
</dbReference>
<dbReference type="Gene3D" id="1.10.268.10">
    <property type="entry name" value="Topoisomerase, domain 3"/>
    <property type="match status" value="1"/>
</dbReference>
<dbReference type="PROSITE" id="PS52040">
    <property type="entry name" value="TOPO_IIA"/>
    <property type="match status" value="1"/>
</dbReference>
<dbReference type="InterPro" id="IPR035516">
    <property type="entry name" value="Gyrase/topoIV_suA_C"/>
</dbReference>
<keyword evidence="5 9" id="KW-0067">ATP-binding</keyword>
<keyword evidence="6 9" id="KW-0799">Topoisomerase</keyword>
<dbReference type="FunFam" id="1.10.268.10:FF:000001">
    <property type="entry name" value="DNA gyrase subunit A"/>
    <property type="match status" value="1"/>
</dbReference>
<feature type="region of interest" description="Disordered" evidence="11">
    <location>
        <begin position="22"/>
        <end position="58"/>
    </location>
</feature>
<dbReference type="SMART" id="SM00434">
    <property type="entry name" value="TOP4c"/>
    <property type="match status" value="1"/>
</dbReference>
<evidence type="ECO:0000313" key="14">
    <source>
        <dbReference type="Proteomes" id="UP000234145"/>
    </source>
</evidence>
<dbReference type="FunFam" id="3.30.1360.40:FF:000002">
    <property type="entry name" value="DNA gyrase subunit A"/>
    <property type="match status" value="1"/>
</dbReference>
<protein>
    <recommendedName>
        <fullName evidence="9">DNA gyrase subunit A</fullName>
        <ecNumber evidence="9">5.6.2.2</ecNumber>
    </recommendedName>
</protein>
<proteinExistence type="inferred from homology"/>
<comment type="subunit">
    <text evidence="9">Heterotetramer, composed of two GyrA and two GyrB chains. In the heterotetramer, GyrA contains the active site tyrosine that forms a transient covalent intermediate with DNA, while GyrB binds cofactors and catalyzes ATP hydrolysis.</text>
</comment>
<comment type="caution">
    <text evidence="13">The sequence shown here is derived from an EMBL/GenBank/DDBJ whole genome shotgun (WGS) entry which is preliminary data.</text>
</comment>
<feature type="active site" description="O-(5'-phospho-DNA)-tyrosine intermediate" evidence="9 10">
    <location>
        <position position="185"/>
    </location>
</feature>
<dbReference type="InterPro" id="IPR005743">
    <property type="entry name" value="GyrA"/>
</dbReference>
<comment type="function">
    <text evidence="9">A type II topoisomerase that negatively supercoils closed circular double-stranded (ds) DNA in an ATP-dependent manner to modulate DNA topology and maintain chromosomes in an underwound state. Negative supercoiling favors strand separation, and DNA replication, transcription, recombination and repair, all of which involve strand separation. Also able to catalyze the interconversion of other topological isomers of dsDNA rings, including catenanes and knotted rings. Type II topoisomerases break and join 2 DNA strands simultaneously in an ATP-dependent manner.</text>
</comment>
<dbReference type="SUPFAM" id="SSF101904">
    <property type="entry name" value="GyrA/ParC C-terminal domain-like"/>
    <property type="match status" value="1"/>
</dbReference>
<keyword evidence="4 9" id="KW-0547">Nucleotide-binding</keyword>
<name>A0A2H9PAD5_9BACT</name>
<evidence type="ECO:0000256" key="9">
    <source>
        <dbReference type="HAMAP-Rule" id="MF_01897"/>
    </source>
</evidence>
<dbReference type="InterPro" id="IPR050220">
    <property type="entry name" value="Type_II_DNA_Topoisomerases"/>
</dbReference>
<reference evidence="14" key="1">
    <citation type="submission" date="2017-09" db="EMBL/GenBank/DDBJ databases">
        <title>Depth-based differentiation of microbial function through sediment-hosted aquifers and enrichment of novel symbionts in the deep terrestrial subsurface.</title>
        <authorList>
            <person name="Probst A.J."/>
            <person name="Ladd B."/>
            <person name="Jarett J.K."/>
            <person name="Geller-Mcgrath D.E."/>
            <person name="Sieber C.M.K."/>
            <person name="Emerson J.B."/>
            <person name="Anantharaman K."/>
            <person name="Thomas B.C."/>
            <person name="Malmstrom R."/>
            <person name="Stieglmeier M."/>
            <person name="Klingl A."/>
            <person name="Woyke T."/>
            <person name="Ryan C.M."/>
            <person name="Banfield J.F."/>
        </authorList>
    </citation>
    <scope>NUCLEOTIDE SEQUENCE [LARGE SCALE GENOMIC DNA]</scope>
</reference>
<dbReference type="GO" id="GO:0005694">
    <property type="term" value="C:chromosome"/>
    <property type="evidence" value="ECO:0007669"/>
    <property type="project" value="InterPro"/>
</dbReference>
<dbReference type="InterPro" id="IPR013760">
    <property type="entry name" value="Topo_IIA-like_dom_sf"/>
</dbReference>
<dbReference type="InterPro" id="IPR013758">
    <property type="entry name" value="Topo_IIA_A/C_ab"/>
</dbReference>
<dbReference type="FunFam" id="2.120.10.90:FF:000004">
    <property type="entry name" value="DNA gyrase subunit A"/>
    <property type="match status" value="1"/>
</dbReference>
<dbReference type="Gene3D" id="3.30.1360.40">
    <property type="match status" value="1"/>
</dbReference>
<dbReference type="HAMAP" id="MF_01897">
    <property type="entry name" value="GyrA"/>
    <property type="match status" value="1"/>
</dbReference>
<dbReference type="EC" id="5.6.2.2" evidence="9"/>
<comment type="similarity">
    <text evidence="2 9">Belongs to the type II topoisomerase GyrA/ParC subunit family.</text>
</comment>
<evidence type="ECO:0000256" key="7">
    <source>
        <dbReference type="ARBA" id="ARBA00023125"/>
    </source>
</evidence>
<dbReference type="GO" id="GO:0009330">
    <property type="term" value="C:DNA topoisomerase type II (double strand cut, ATP-hydrolyzing) complex"/>
    <property type="evidence" value="ECO:0007669"/>
    <property type="project" value="TreeGrafter"/>
</dbReference>
<dbReference type="NCBIfam" id="TIGR01063">
    <property type="entry name" value="gyrA"/>
    <property type="match status" value="1"/>
</dbReference>
<dbReference type="EMBL" id="PFMS01000094">
    <property type="protein sequence ID" value="PIZ15348.1"/>
    <property type="molecule type" value="Genomic_DNA"/>
</dbReference>
<dbReference type="FunFam" id="3.90.199.10:FF:000001">
    <property type="entry name" value="DNA gyrase subunit A"/>
    <property type="match status" value="1"/>
</dbReference>
<evidence type="ECO:0000256" key="5">
    <source>
        <dbReference type="ARBA" id="ARBA00022840"/>
    </source>
</evidence>
<evidence type="ECO:0000256" key="4">
    <source>
        <dbReference type="ARBA" id="ARBA00022741"/>
    </source>
</evidence>
<dbReference type="PANTHER" id="PTHR43493">
    <property type="entry name" value="DNA GYRASE/TOPOISOMERASE SUBUNIT A"/>
    <property type="match status" value="1"/>
</dbReference>
<keyword evidence="3 9" id="KW-0963">Cytoplasm</keyword>
<gene>
    <name evidence="9" type="primary">gyrA</name>
    <name evidence="13" type="ORF">COY51_05510</name>
</gene>
<dbReference type="Gene3D" id="2.120.10.90">
    <property type="entry name" value="DNA gyrase/topoisomerase IV, subunit A, C-terminal"/>
    <property type="match status" value="1"/>
</dbReference>
<dbReference type="Pfam" id="PF03989">
    <property type="entry name" value="DNA_gyraseA_C"/>
    <property type="match status" value="6"/>
</dbReference>
<dbReference type="Proteomes" id="UP000234145">
    <property type="component" value="Unassembled WGS sequence"/>
</dbReference>
<comment type="catalytic activity">
    <reaction evidence="1 9 10">
        <text>ATP-dependent breakage, passage and rejoining of double-stranded DNA.</text>
        <dbReference type="EC" id="5.6.2.2"/>
    </reaction>
</comment>
<dbReference type="CDD" id="cd00187">
    <property type="entry name" value="TOP4c"/>
    <property type="match status" value="1"/>
</dbReference>
<comment type="miscellaneous">
    <text evidence="9">Few gyrases are as efficient as E.coli at forming negative supercoils. Not all organisms have 2 type II topoisomerases; in organisms with a single type II topoisomerase this enzyme also has to decatenate newly replicated chromosomes.</text>
</comment>
<evidence type="ECO:0000313" key="13">
    <source>
        <dbReference type="EMBL" id="PIZ15348.1"/>
    </source>
</evidence>
<organism evidence="13 14">
    <name type="scientific">Candidatus Desantisbacteria bacterium CG_4_10_14_0_8_um_filter_39_17</name>
    <dbReference type="NCBI Taxonomy" id="1974542"/>
    <lineage>
        <taxon>Bacteria</taxon>
        <taxon>Candidatus Desantisiibacteriota</taxon>
    </lineage>
</organism>